<evidence type="ECO:0000313" key="3">
    <source>
        <dbReference type="EMBL" id="CAK8694217.1"/>
    </source>
</evidence>
<evidence type="ECO:0000256" key="1">
    <source>
        <dbReference type="ARBA" id="ARBA00009817"/>
    </source>
</evidence>
<comment type="caution">
    <text evidence="3">The sequence shown here is derived from an EMBL/GenBank/DDBJ whole genome shotgun (WGS) entry which is preliminary data.</text>
</comment>
<accession>A0ABP0GR85</accession>
<evidence type="ECO:0000256" key="2">
    <source>
        <dbReference type="SAM" id="SignalP"/>
    </source>
</evidence>
<dbReference type="PANTHER" id="PTHR11220:SF1">
    <property type="entry name" value="HEME-BINDING PROTEIN 2"/>
    <property type="match status" value="1"/>
</dbReference>
<gene>
    <name evidence="3" type="ORF">CVLEPA_LOCUS27606</name>
</gene>
<comment type="similarity">
    <text evidence="1">Belongs to the HEBP family.</text>
</comment>
<dbReference type="InterPro" id="IPR006917">
    <property type="entry name" value="SOUL_heme-bd"/>
</dbReference>
<dbReference type="SUPFAM" id="SSF55136">
    <property type="entry name" value="Probable bacterial effector-binding domain"/>
    <property type="match status" value="1"/>
</dbReference>
<feature type="signal peptide" evidence="2">
    <location>
        <begin position="1"/>
        <end position="19"/>
    </location>
</feature>
<dbReference type="EMBL" id="CAWYQH010000141">
    <property type="protein sequence ID" value="CAK8694217.1"/>
    <property type="molecule type" value="Genomic_DNA"/>
</dbReference>
<keyword evidence="2" id="KW-0732">Signal</keyword>
<dbReference type="PANTHER" id="PTHR11220">
    <property type="entry name" value="HEME-BINDING PROTEIN-RELATED"/>
    <property type="match status" value="1"/>
</dbReference>
<dbReference type="Gene3D" id="3.20.80.10">
    <property type="entry name" value="Regulatory factor, effector binding domain"/>
    <property type="match status" value="1"/>
</dbReference>
<evidence type="ECO:0008006" key="5">
    <source>
        <dbReference type="Google" id="ProtNLM"/>
    </source>
</evidence>
<sequence>MFSLKIGFLFFLVLQLTLGKKYHNYEEPQWELIGNQPEDGSYEVRRYSAANWTSTDVSTVNMDLKSSDAFWRLFKYIGGANTAKTDIDMTVPVITRIPGQPCPFCNVTFRMSFYVPPKFQSNPPAPTDTRVETEEMNERIFYVRTFSGYAAAKDWQKNAALLYSSLLRNGVSAPSVDRSMYYAVGYDSPMRFIFRRNEVWLMSTNDNLV</sequence>
<name>A0ABP0GR85_CLALP</name>
<reference evidence="3 4" key="1">
    <citation type="submission" date="2024-02" db="EMBL/GenBank/DDBJ databases">
        <authorList>
            <person name="Daric V."/>
            <person name="Darras S."/>
        </authorList>
    </citation>
    <scope>NUCLEOTIDE SEQUENCE [LARGE SCALE GENOMIC DNA]</scope>
</reference>
<organism evidence="3 4">
    <name type="scientific">Clavelina lepadiformis</name>
    <name type="common">Light-bulb sea squirt</name>
    <name type="synonym">Ascidia lepadiformis</name>
    <dbReference type="NCBI Taxonomy" id="159417"/>
    <lineage>
        <taxon>Eukaryota</taxon>
        <taxon>Metazoa</taxon>
        <taxon>Chordata</taxon>
        <taxon>Tunicata</taxon>
        <taxon>Ascidiacea</taxon>
        <taxon>Aplousobranchia</taxon>
        <taxon>Clavelinidae</taxon>
        <taxon>Clavelina</taxon>
    </lineage>
</organism>
<evidence type="ECO:0000313" key="4">
    <source>
        <dbReference type="Proteomes" id="UP001642483"/>
    </source>
</evidence>
<dbReference type="Proteomes" id="UP001642483">
    <property type="component" value="Unassembled WGS sequence"/>
</dbReference>
<proteinExistence type="inferred from homology"/>
<keyword evidence="4" id="KW-1185">Reference proteome</keyword>
<feature type="chain" id="PRO_5046611915" description="Heme-binding protein 2-like" evidence="2">
    <location>
        <begin position="20"/>
        <end position="209"/>
    </location>
</feature>
<dbReference type="Pfam" id="PF04832">
    <property type="entry name" value="SOUL"/>
    <property type="match status" value="1"/>
</dbReference>
<protein>
    <recommendedName>
        <fullName evidence="5">Heme-binding protein 2-like</fullName>
    </recommendedName>
</protein>
<dbReference type="InterPro" id="IPR011256">
    <property type="entry name" value="Reg_factor_effector_dom_sf"/>
</dbReference>